<evidence type="ECO:0000256" key="4">
    <source>
        <dbReference type="ARBA" id="ARBA00022989"/>
    </source>
</evidence>
<name>A0A895XQX9_9ACTN</name>
<evidence type="ECO:0000256" key="6">
    <source>
        <dbReference type="SAM" id="MobiDB-lite"/>
    </source>
</evidence>
<comment type="similarity">
    <text evidence="2">Belongs to the GtrA family.</text>
</comment>
<dbReference type="Proteomes" id="UP000662939">
    <property type="component" value="Chromosome"/>
</dbReference>
<feature type="transmembrane region" description="Helical" evidence="7">
    <location>
        <begin position="74"/>
        <end position="97"/>
    </location>
</feature>
<dbReference type="InterPro" id="IPR051401">
    <property type="entry name" value="GtrA_CellWall_Glycosyl"/>
</dbReference>
<dbReference type="RefSeq" id="WP_213171934.1">
    <property type="nucleotide sequence ID" value="NZ_CP070496.1"/>
</dbReference>
<accession>A0A895XQX9</accession>
<feature type="transmembrane region" description="Helical" evidence="7">
    <location>
        <begin position="12"/>
        <end position="32"/>
    </location>
</feature>
<evidence type="ECO:0000256" key="5">
    <source>
        <dbReference type="ARBA" id="ARBA00023136"/>
    </source>
</evidence>
<keyword evidence="3 7" id="KW-0812">Transmembrane</keyword>
<dbReference type="AlphaFoldDB" id="A0A895XQX9"/>
<protein>
    <submittedName>
        <fullName evidence="9">GtrA family protein</fullName>
    </submittedName>
</protein>
<dbReference type="EMBL" id="CP070496">
    <property type="protein sequence ID" value="QSB05923.1"/>
    <property type="molecule type" value="Genomic_DNA"/>
</dbReference>
<gene>
    <name evidence="9" type="ORF">JQS30_03075</name>
</gene>
<evidence type="ECO:0000256" key="7">
    <source>
        <dbReference type="SAM" id="Phobius"/>
    </source>
</evidence>
<reference evidence="9" key="1">
    <citation type="submission" date="2021-02" db="EMBL/GenBank/DDBJ databases">
        <title>Natronoglycomyces albus gen. nov., sp. nov, a haloalkaliphilic actinobacterium from a soda solonchak soil.</title>
        <authorList>
            <person name="Sorokin D.Y."/>
            <person name="Khijniak T.V."/>
            <person name="Zakharycheva A.P."/>
            <person name="Boueva O.V."/>
            <person name="Ariskina E.V."/>
            <person name="Hahnke R.L."/>
            <person name="Bunk B."/>
            <person name="Sproer C."/>
            <person name="Schumann P."/>
            <person name="Evtushenko L.I."/>
            <person name="Kublanov I.V."/>
        </authorList>
    </citation>
    <scope>NUCLEOTIDE SEQUENCE</scope>
    <source>
        <strain evidence="9">DSM 106290</strain>
    </source>
</reference>
<feature type="region of interest" description="Disordered" evidence="6">
    <location>
        <begin position="139"/>
        <end position="169"/>
    </location>
</feature>
<keyword evidence="5 7" id="KW-0472">Membrane</keyword>
<evidence type="ECO:0000313" key="9">
    <source>
        <dbReference type="EMBL" id="QSB05923.1"/>
    </source>
</evidence>
<dbReference type="Pfam" id="PF04138">
    <property type="entry name" value="GtrA_DPMS_TM"/>
    <property type="match status" value="1"/>
</dbReference>
<evidence type="ECO:0000313" key="10">
    <source>
        <dbReference type="Proteomes" id="UP000662939"/>
    </source>
</evidence>
<evidence type="ECO:0000256" key="2">
    <source>
        <dbReference type="ARBA" id="ARBA00009399"/>
    </source>
</evidence>
<dbReference type="GO" id="GO:0005886">
    <property type="term" value="C:plasma membrane"/>
    <property type="evidence" value="ECO:0007669"/>
    <property type="project" value="TreeGrafter"/>
</dbReference>
<dbReference type="PANTHER" id="PTHR38459">
    <property type="entry name" value="PROPHAGE BACTOPRENOL-LINKED GLUCOSE TRANSLOCASE HOMOLOG"/>
    <property type="match status" value="1"/>
</dbReference>
<proteinExistence type="inferred from homology"/>
<evidence type="ECO:0000259" key="8">
    <source>
        <dbReference type="Pfam" id="PF04138"/>
    </source>
</evidence>
<evidence type="ECO:0000256" key="3">
    <source>
        <dbReference type="ARBA" id="ARBA00022692"/>
    </source>
</evidence>
<dbReference type="GO" id="GO:0000271">
    <property type="term" value="P:polysaccharide biosynthetic process"/>
    <property type="evidence" value="ECO:0007669"/>
    <property type="project" value="InterPro"/>
</dbReference>
<dbReference type="KEGG" id="nav:JQS30_03075"/>
<dbReference type="InterPro" id="IPR007267">
    <property type="entry name" value="GtrA_DPMS_TM"/>
</dbReference>
<dbReference type="PANTHER" id="PTHR38459:SF1">
    <property type="entry name" value="PROPHAGE BACTOPRENOL-LINKED GLUCOSE TRANSLOCASE HOMOLOG"/>
    <property type="match status" value="1"/>
</dbReference>
<sequence>MRANIGEITKFAGVGGTAYILDVILFNIFWILLGWPSWLAKTVSTTIATTGSFFGNRHWTWNDRISDRVGKQYFLFFVMNGIGLVITLACIWINHLLGLAWPGIFDNPLAVNIAANVVGIGVATGFRFYAYRTWVFPPLGSKAPSKGGSGKRPPRQDADQDSATTEPSS</sequence>
<feature type="transmembrane region" description="Helical" evidence="7">
    <location>
        <begin position="109"/>
        <end position="130"/>
    </location>
</feature>
<comment type="subcellular location">
    <subcellularLocation>
        <location evidence="1">Membrane</location>
        <topology evidence="1">Multi-pass membrane protein</topology>
    </subcellularLocation>
</comment>
<keyword evidence="10" id="KW-1185">Reference proteome</keyword>
<evidence type="ECO:0000256" key="1">
    <source>
        <dbReference type="ARBA" id="ARBA00004141"/>
    </source>
</evidence>
<feature type="domain" description="GtrA/DPMS transmembrane" evidence="8">
    <location>
        <begin position="10"/>
        <end position="136"/>
    </location>
</feature>
<keyword evidence="4 7" id="KW-1133">Transmembrane helix</keyword>
<organism evidence="9 10">
    <name type="scientific">Natronoglycomyces albus</name>
    <dbReference type="NCBI Taxonomy" id="2811108"/>
    <lineage>
        <taxon>Bacteria</taxon>
        <taxon>Bacillati</taxon>
        <taxon>Actinomycetota</taxon>
        <taxon>Actinomycetes</taxon>
        <taxon>Glycomycetales</taxon>
        <taxon>Glycomycetaceae</taxon>
        <taxon>Natronoglycomyces</taxon>
    </lineage>
</organism>